<accession>A0A0C3GGB0</accession>
<dbReference type="Proteomes" id="UP000054321">
    <property type="component" value="Unassembled WGS sequence"/>
</dbReference>
<evidence type="ECO:0000313" key="2">
    <source>
        <dbReference type="Proteomes" id="UP000054321"/>
    </source>
</evidence>
<dbReference type="InParanoid" id="A0A0C3GGB0"/>
<proteinExistence type="predicted"/>
<evidence type="ECO:0000313" key="1">
    <source>
        <dbReference type="EMBL" id="KIM95180.1"/>
    </source>
</evidence>
<dbReference type="AlphaFoldDB" id="A0A0C3GGB0"/>
<organism evidence="1 2">
    <name type="scientific">Oidiodendron maius (strain Zn)</name>
    <dbReference type="NCBI Taxonomy" id="913774"/>
    <lineage>
        <taxon>Eukaryota</taxon>
        <taxon>Fungi</taxon>
        <taxon>Dikarya</taxon>
        <taxon>Ascomycota</taxon>
        <taxon>Pezizomycotina</taxon>
        <taxon>Leotiomycetes</taxon>
        <taxon>Leotiomycetes incertae sedis</taxon>
        <taxon>Myxotrichaceae</taxon>
        <taxon>Oidiodendron</taxon>
    </lineage>
</organism>
<gene>
    <name evidence="1" type="ORF">OIDMADRAFT_21077</name>
</gene>
<protein>
    <submittedName>
        <fullName evidence="1">Uncharacterized protein</fullName>
    </submittedName>
</protein>
<dbReference type="HOGENOM" id="CLU_2278266_0_0_1"/>
<reference evidence="1 2" key="1">
    <citation type="submission" date="2014-04" db="EMBL/GenBank/DDBJ databases">
        <authorList>
            <consortium name="DOE Joint Genome Institute"/>
            <person name="Kuo A."/>
            <person name="Martino E."/>
            <person name="Perotto S."/>
            <person name="Kohler A."/>
            <person name="Nagy L.G."/>
            <person name="Floudas D."/>
            <person name="Copeland A."/>
            <person name="Barry K.W."/>
            <person name="Cichocki N."/>
            <person name="Veneault-Fourrey C."/>
            <person name="LaButti K."/>
            <person name="Lindquist E.A."/>
            <person name="Lipzen A."/>
            <person name="Lundell T."/>
            <person name="Morin E."/>
            <person name="Murat C."/>
            <person name="Sun H."/>
            <person name="Tunlid A."/>
            <person name="Henrissat B."/>
            <person name="Grigoriev I.V."/>
            <person name="Hibbett D.S."/>
            <person name="Martin F."/>
            <person name="Nordberg H.P."/>
            <person name="Cantor M.N."/>
            <person name="Hua S.X."/>
        </authorList>
    </citation>
    <scope>NUCLEOTIDE SEQUENCE [LARGE SCALE GENOMIC DNA]</scope>
    <source>
        <strain evidence="1 2">Zn</strain>
    </source>
</reference>
<name>A0A0C3GGB0_OIDMZ</name>
<reference evidence="2" key="2">
    <citation type="submission" date="2015-01" db="EMBL/GenBank/DDBJ databases">
        <title>Evolutionary Origins and Diversification of the Mycorrhizal Mutualists.</title>
        <authorList>
            <consortium name="DOE Joint Genome Institute"/>
            <consortium name="Mycorrhizal Genomics Consortium"/>
            <person name="Kohler A."/>
            <person name="Kuo A."/>
            <person name="Nagy L.G."/>
            <person name="Floudas D."/>
            <person name="Copeland A."/>
            <person name="Barry K.W."/>
            <person name="Cichocki N."/>
            <person name="Veneault-Fourrey C."/>
            <person name="LaButti K."/>
            <person name="Lindquist E.A."/>
            <person name="Lipzen A."/>
            <person name="Lundell T."/>
            <person name="Morin E."/>
            <person name="Murat C."/>
            <person name="Riley R."/>
            <person name="Ohm R."/>
            <person name="Sun H."/>
            <person name="Tunlid A."/>
            <person name="Henrissat B."/>
            <person name="Grigoriev I.V."/>
            <person name="Hibbett D.S."/>
            <person name="Martin F."/>
        </authorList>
    </citation>
    <scope>NUCLEOTIDE SEQUENCE [LARGE SCALE GENOMIC DNA]</scope>
    <source>
        <strain evidence="2">Zn</strain>
    </source>
</reference>
<dbReference type="EMBL" id="KN832887">
    <property type="protein sequence ID" value="KIM95180.1"/>
    <property type="molecule type" value="Genomic_DNA"/>
</dbReference>
<sequence length="102" mass="11774">MPRIPPFQSILAINELPMSLYWVVNPLSLFLTHIPHPQRVNLSFLFLPDTHKVASLNRRAQADSSKALLWYIGVYRKRPARKEPLNTAGRGDMVHMWVDLGR</sequence>
<keyword evidence="2" id="KW-1185">Reference proteome</keyword>